<dbReference type="GO" id="GO:0003677">
    <property type="term" value="F:DNA binding"/>
    <property type="evidence" value="ECO:0007669"/>
    <property type="project" value="InterPro"/>
</dbReference>
<dbReference type="PANTHER" id="PTHR33360">
    <property type="entry name" value="TRANSPOSASE FOR INSERTION SEQUENCE ELEMENT IS200"/>
    <property type="match status" value="1"/>
</dbReference>
<name>A0A1H3LWC4_9PROT</name>
<dbReference type="SUPFAM" id="SSF143422">
    <property type="entry name" value="Transposase IS200-like"/>
    <property type="match status" value="1"/>
</dbReference>
<dbReference type="EMBL" id="FNOY01000054">
    <property type="protein sequence ID" value="SDY68656.1"/>
    <property type="molecule type" value="Genomic_DNA"/>
</dbReference>
<gene>
    <name evidence="2" type="ORF">SAMN05421881_10541</name>
</gene>
<reference evidence="2 3" key="1">
    <citation type="submission" date="2016-10" db="EMBL/GenBank/DDBJ databases">
        <authorList>
            <person name="de Groot N.N."/>
        </authorList>
    </citation>
    <scope>NUCLEOTIDE SEQUENCE [LARGE SCALE GENOMIC DNA]</scope>
    <source>
        <strain evidence="2 3">Nm1</strain>
    </source>
</reference>
<dbReference type="AlphaFoldDB" id="A0A1H3LWC4"/>
<feature type="domain" description="Transposase IS200-like" evidence="1">
    <location>
        <begin position="10"/>
        <end position="55"/>
    </location>
</feature>
<dbReference type="GO" id="GO:0004803">
    <property type="term" value="F:transposase activity"/>
    <property type="evidence" value="ECO:0007669"/>
    <property type="project" value="InterPro"/>
</dbReference>
<protein>
    <submittedName>
        <fullName evidence="2">Putative transposase</fullName>
    </submittedName>
</protein>
<dbReference type="InterPro" id="IPR002686">
    <property type="entry name" value="Transposase_17"/>
</dbReference>
<dbReference type="GO" id="GO:0006313">
    <property type="term" value="P:DNA transposition"/>
    <property type="evidence" value="ECO:0007669"/>
    <property type="project" value="InterPro"/>
</dbReference>
<dbReference type="InterPro" id="IPR036515">
    <property type="entry name" value="Transposase_17_sf"/>
</dbReference>
<accession>A0A1H3LWC4</accession>
<dbReference type="Pfam" id="PF01797">
    <property type="entry name" value="Y1_Tnp"/>
    <property type="match status" value="1"/>
</dbReference>
<dbReference type="Gene3D" id="3.30.70.1290">
    <property type="entry name" value="Transposase IS200-like"/>
    <property type="match status" value="1"/>
</dbReference>
<evidence type="ECO:0000259" key="1">
    <source>
        <dbReference type="Pfam" id="PF01797"/>
    </source>
</evidence>
<evidence type="ECO:0000313" key="2">
    <source>
        <dbReference type="EMBL" id="SDY68656.1"/>
    </source>
</evidence>
<evidence type="ECO:0000313" key="3">
    <source>
        <dbReference type="Proteomes" id="UP000198640"/>
    </source>
</evidence>
<dbReference type="PANTHER" id="PTHR33360:SF2">
    <property type="entry name" value="TRANSPOSASE FOR INSERTION SEQUENCE ELEMENT IS200"/>
    <property type="match status" value="1"/>
</dbReference>
<organism evidence="2 3">
    <name type="scientific">Nitrosomonas halophila</name>
    <dbReference type="NCBI Taxonomy" id="44576"/>
    <lineage>
        <taxon>Bacteria</taxon>
        <taxon>Pseudomonadati</taxon>
        <taxon>Pseudomonadota</taxon>
        <taxon>Betaproteobacteria</taxon>
        <taxon>Nitrosomonadales</taxon>
        <taxon>Nitrosomonadaceae</taxon>
        <taxon>Nitrosomonas</taxon>
    </lineage>
</organism>
<proteinExistence type="predicted"/>
<sequence length="64" mass="7874">MDYRHGSHAVYQIEYHFVWITKLRYKVLKGEVAERVRKLVRQTCEVFEIRVVQGMVSKIMRIYW</sequence>
<keyword evidence="3" id="KW-1185">Reference proteome</keyword>
<dbReference type="Proteomes" id="UP000198640">
    <property type="component" value="Unassembled WGS sequence"/>
</dbReference>
<dbReference type="STRING" id="44576.SAMN05421881_10541"/>